<dbReference type="InterPro" id="IPR050268">
    <property type="entry name" value="NADH-dep_flavin_reductase"/>
</dbReference>
<evidence type="ECO:0000256" key="2">
    <source>
        <dbReference type="ARBA" id="ARBA00023002"/>
    </source>
</evidence>
<dbReference type="PANTHER" id="PTHR30466">
    <property type="entry name" value="FLAVIN REDUCTASE"/>
    <property type="match status" value="1"/>
</dbReference>
<dbReference type="GO" id="GO:0010181">
    <property type="term" value="F:FMN binding"/>
    <property type="evidence" value="ECO:0007669"/>
    <property type="project" value="InterPro"/>
</dbReference>
<reference evidence="4 5" key="2">
    <citation type="submission" date="2020-06" db="EMBL/GenBank/DDBJ databases">
        <title>Antribacter stalactiti gen. nov., sp. nov., a new member of the family Nacardiaceae isolated from a cave.</title>
        <authorList>
            <person name="Kim I.S."/>
        </authorList>
    </citation>
    <scope>NUCLEOTIDE SEQUENCE [LARGE SCALE GENOMIC DNA]</scope>
    <source>
        <strain evidence="4 5">YC2-7</strain>
    </source>
</reference>
<dbReference type="InterPro" id="IPR012349">
    <property type="entry name" value="Split_barrel_FMN-bd"/>
</dbReference>
<name>A0A848KKA5_9NOCA</name>
<gene>
    <name evidence="4" type="ORF">FGL95_31350</name>
</gene>
<evidence type="ECO:0000313" key="5">
    <source>
        <dbReference type="Proteomes" id="UP000535543"/>
    </source>
</evidence>
<protein>
    <submittedName>
        <fullName evidence="4">Flavin reductase family protein</fullName>
    </submittedName>
</protein>
<dbReference type="SUPFAM" id="SSF50475">
    <property type="entry name" value="FMN-binding split barrel"/>
    <property type="match status" value="1"/>
</dbReference>
<dbReference type="EMBL" id="VCQU01000019">
    <property type="protein sequence ID" value="NMN99523.1"/>
    <property type="molecule type" value="Genomic_DNA"/>
</dbReference>
<dbReference type="GO" id="GO:0042602">
    <property type="term" value="F:riboflavin reductase (NADPH) activity"/>
    <property type="evidence" value="ECO:0007669"/>
    <property type="project" value="TreeGrafter"/>
</dbReference>
<evidence type="ECO:0000313" key="4">
    <source>
        <dbReference type="EMBL" id="NMN99523.1"/>
    </source>
</evidence>
<dbReference type="InterPro" id="IPR002563">
    <property type="entry name" value="Flavin_Rdtase-like_dom"/>
</dbReference>
<reference evidence="4 5" key="1">
    <citation type="submission" date="2019-05" db="EMBL/GenBank/DDBJ databases">
        <authorList>
            <person name="Lee S.D."/>
        </authorList>
    </citation>
    <scope>NUCLEOTIDE SEQUENCE [LARGE SCALE GENOMIC DNA]</scope>
    <source>
        <strain evidence="4 5">YC2-7</strain>
    </source>
</reference>
<comment type="similarity">
    <text evidence="1">Belongs to the non-flavoprotein flavin reductase family.</text>
</comment>
<dbReference type="PANTHER" id="PTHR30466:SF1">
    <property type="entry name" value="FMN REDUCTASE (NADH) RUTF"/>
    <property type="match status" value="1"/>
</dbReference>
<evidence type="ECO:0000256" key="1">
    <source>
        <dbReference type="ARBA" id="ARBA00008898"/>
    </source>
</evidence>
<organism evidence="4 5">
    <name type="scientific">Antrihabitans stalactiti</name>
    <dbReference type="NCBI Taxonomy" id="2584121"/>
    <lineage>
        <taxon>Bacteria</taxon>
        <taxon>Bacillati</taxon>
        <taxon>Actinomycetota</taxon>
        <taxon>Actinomycetes</taxon>
        <taxon>Mycobacteriales</taxon>
        <taxon>Nocardiaceae</taxon>
        <taxon>Antrihabitans</taxon>
    </lineage>
</organism>
<dbReference type="Pfam" id="PF01613">
    <property type="entry name" value="Flavin_Reduct"/>
    <property type="match status" value="1"/>
</dbReference>
<dbReference type="SMART" id="SM00903">
    <property type="entry name" value="Flavin_Reduct"/>
    <property type="match status" value="1"/>
</dbReference>
<accession>A0A848KKA5</accession>
<keyword evidence="2" id="KW-0560">Oxidoreductase</keyword>
<dbReference type="RefSeq" id="WP_169594872.1">
    <property type="nucleotide sequence ID" value="NZ_VCQU01000019.1"/>
</dbReference>
<feature type="domain" description="Flavin reductase like" evidence="3">
    <location>
        <begin position="11"/>
        <end position="150"/>
    </location>
</feature>
<comment type="caution">
    <text evidence="4">The sequence shown here is derived from an EMBL/GenBank/DDBJ whole genome shotgun (WGS) entry which is preliminary data.</text>
</comment>
<evidence type="ECO:0000259" key="3">
    <source>
        <dbReference type="SMART" id="SM00903"/>
    </source>
</evidence>
<dbReference type="AlphaFoldDB" id="A0A848KKA5"/>
<sequence length="187" mass="20008">MVDQRELRNVFGQFASGVTVITCRNSDGNSHGATVTAFTAVSMEPRLCQITMTKKSKACKYLSGAPFAVNVLAADQVDTAMHFAGRPCNPEPLWAEGPTAPVICGAAATFSCIPWAEYDGGDHVIFIGEIVDAVSSGQPPLIFYRSTFHELGVPSAHVPWNGSCDDPEIGWFAATTSFTPMHLLQAI</sequence>
<keyword evidence="5" id="KW-1185">Reference proteome</keyword>
<proteinExistence type="inferred from homology"/>
<dbReference type="Gene3D" id="2.30.110.10">
    <property type="entry name" value="Electron Transport, Fmn-binding Protein, Chain A"/>
    <property type="match status" value="1"/>
</dbReference>
<dbReference type="Proteomes" id="UP000535543">
    <property type="component" value="Unassembled WGS sequence"/>
</dbReference>